<feature type="signal peptide" evidence="1">
    <location>
        <begin position="1"/>
        <end position="45"/>
    </location>
</feature>
<accession>A0A8T1S025</accession>
<feature type="non-terminal residue" evidence="2">
    <location>
        <position position="287"/>
    </location>
</feature>
<keyword evidence="3" id="KW-1185">Reference proteome</keyword>
<proteinExistence type="predicted"/>
<comment type="caution">
    <text evidence="2">The sequence shown here is derived from an EMBL/GenBank/DDBJ whole genome shotgun (WGS) entry which is preliminary data.</text>
</comment>
<gene>
    <name evidence="2" type="ORF">G0U57_003456</name>
</gene>
<organism evidence="2 3">
    <name type="scientific">Chelydra serpentina</name>
    <name type="common">Snapping turtle</name>
    <name type="synonym">Testudo serpentina</name>
    <dbReference type="NCBI Taxonomy" id="8475"/>
    <lineage>
        <taxon>Eukaryota</taxon>
        <taxon>Metazoa</taxon>
        <taxon>Chordata</taxon>
        <taxon>Craniata</taxon>
        <taxon>Vertebrata</taxon>
        <taxon>Euteleostomi</taxon>
        <taxon>Archelosauria</taxon>
        <taxon>Testudinata</taxon>
        <taxon>Testudines</taxon>
        <taxon>Cryptodira</taxon>
        <taxon>Durocryptodira</taxon>
        <taxon>Americhelydia</taxon>
        <taxon>Chelydroidea</taxon>
        <taxon>Chelydridae</taxon>
        <taxon>Chelydra</taxon>
    </lineage>
</organism>
<evidence type="ECO:0000256" key="1">
    <source>
        <dbReference type="SAM" id="SignalP"/>
    </source>
</evidence>
<dbReference type="AlphaFoldDB" id="A0A8T1S025"/>
<dbReference type="Pfam" id="PF18744">
    <property type="entry name" value="SNAD1"/>
    <property type="match status" value="2"/>
</dbReference>
<protein>
    <submittedName>
        <fullName evidence="2">Uncharacterized protein</fullName>
    </submittedName>
</protein>
<dbReference type="OrthoDB" id="9410992at2759"/>
<evidence type="ECO:0000313" key="3">
    <source>
        <dbReference type="Proteomes" id="UP000765507"/>
    </source>
</evidence>
<keyword evidence="1" id="KW-0732">Signal</keyword>
<sequence length="287" mass="31876">IWCDNLPVSDGTSCSCPMETMVLGWMPRAGFLLLPLLLCFGPETAGSINPAALRVIVSYVDSFRPDNNGQYAVAVSLPQAACNLLDEQQLRRYLSEAEMKEMKAKLNSKELFEGQNVAAARPKFQKKNPTLHSEFLLLSPDQNGVSPVSRLLDKTRGQETCPETHVPGKECGNNCYKKWSPGQHCGWNSCLIFFTKNSPCLGTCLNASSCFYIRDLMDGVFGAINNNFRALAFQQVYPPDMAQKRKALWEAWQTIQNAPMYKCDNNGCASCEEKNLSRNPCLVGVPE</sequence>
<dbReference type="InterPro" id="IPR040958">
    <property type="entry name" value="SNAD1"/>
</dbReference>
<dbReference type="EMBL" id="JAHGAV010001437">
    <property type="protein sequence ID" value="KAG6922201.1"/>
    <property type="molecule type" value="Genomic_DNA"/>
</dbReference>
<reference evidence="2 3" key="1">
    <citation type="journal article" date="2020" name="G3 (Bethesda)">
        <title>Draft Genome of the Common Snapping Turtle, Chelydra serpentina, a Model for Phenotypic Plasticity in Reptiles.</title>
        <authorList>
            <person name="Das D."/>
            <person name="Singh S.K."/>
            <person name="Bierstedt J."/>
            <person name="Erickson A."/>
            <person name="Galli G.L.J."/>
            <person name="Crossley D.A. 2nd"/>
            <person name="Rhen T."/>
        </authorList>
    </citation>
    <scope>NUCLEOTIDE SEQUENCE [LARGE SCALE GENOMIC DNA]</scope>
    <source>
        <strain evidence="2">KW</strain>
    </source>
</reference>
<dbReference type="Proteomes" id="UP000765507">
    <property type="component" value="Unassembled WGS sequence"/>
</dbReference>
<feature type="chain" id="PRO_5035935216" evidence="1">
    <location>
        <begin position="46"/>
        <end position="287"/>
    </location>
</feature>
<evidence type="ECO:0000313" key="2">
    <source>
        <dbReference type="EMBL" id="KAG6922201.1"/>
    </source>
</evidence>
<name>A0A8T1S025_CHESE</name>